<keyword evidence="2" id="KW-1185">Reference proteome</keyword>
<dbReference type="OrthoDB" id="9441981at2759"/>
<reference evidence="1" key="2">
    <citation type="submission" date="2025-08" db="UniProtKB">
        <authorList>
            <consortium name="Ensembl"/>
        </authorList>
    </citation>
    <scope>IDENTIFICATION</scope>
    <source>
        <strain evidence="1">Boxer</strain>
    </source>
</reference>
<reference evidence="1" key="3">
    <citation type="submission" date="2025-09" db="UniProtKB">
        <authorList>
            <consortium name="Ensembl"/>
        </authorList>
    </citation>
    <scope>IDENTIFICATION</scope>
    <source>
        <strain evidence="1">Boxer</strain>
    </source>
</reference>
<dbReference type="Ensembl" id="ENSCAFT00845001916.1">
    <property type="protein sequence ID" value="ENSCAFP00845001506.1"/>
    <property type="gene ID" value="ENSCAFG00845001121.1"/>
</dbReference>
<proteinExistence type="predicted"/>
<dbReference type="AlphaFoldDB" id="A0A8I3MDR1"/>
<dbReference type="Proteomes" id="UP000805418">
    <property type="component" value="Chromosome 7"/>
</dbReference>
<dbReference type="InterPro" id="IPR038806">
    <property type="entry name" value="SPATA45"/>
</dbReference>
<dbReference type="PANTHER" id="PTHR35822:SF1">
    <property type="entry name" value="SPERMATOGENESIS-ASSOCIATED PROTEIN 45"/>
    <property type="match status" value="1"/>
</dbReference>
<evidence type="ECO:0000313" key="1">
    <source>
        <dbReference type="Ensembl" id="ENSCAFP00845001506.1"/>
    </source>
</evidence>
<sequence>MTSTNRTSERIEKLKASRQRLLEEINEKRESNCFVERSNQVSSLRVQKRHFSTACQSSTHTQIKESVPDSGRSSWIKRSLLAHPEKKHFPAKIFRGSQLDRLLVFNLTGLEESHLYFDNFHIAISGPDLSSEKFYISLRLQVSDYHLYLMLTHCLKRIPTL</sequence>
<protein>
    <submittedName>
        <fullName evidence="1">Uncharacterized protein</fullName>
    </submittedName>
</protein>
<accession>A0A8I3MDR1</accession>
<evidence type="ECO:0000313" key="2">
    <source>
        <dbReference type="Proteomes" id="UP000805418"/>
    </source>
</evidence>
<reference evidence="1" key="1">
    <citation type="submission" date="2020-03" db="EMBL/GenBank/DDBJ databases">
        <title>Long-read based genome assembly of a Labrador retriever dog.</title>
        <authorList>
            <person name="Eory L."/>
            <person name="Zhang W."/>
            <person name="Schoenebeck J."/>
        </authorList>
    </citation>
    <scope>NUCLEOTIDE SEQUENCE [LARGE SCALE GENOMIC DNA]</scope>
    <source>
        <strain evidence="1">Labrador retriever</strain>
    </source>
</reference>
<dbReference type="GeneTree" id="ENSGT00390000018676"/>
<dbReference type="PANTHER" id="PTHR35822">
    <property type="entry name" value="SPERMATOGENESIS-ASSOCIATED PROTEIN 45"/>
    <property type="match status" value="1"/>
</dbReference>
<name>A0A8I3MDR1_CANLF</name>
<organism evidence="1 2">
    <name type="scientific">Canis lupus familiaris</name>
    <name type="common">Dog</name>
    <name type="synonym">Canis familiaris</name>
    <dbReference type="NCBI Taxonomy" id="9615"/>
    <lineage>
        <taxon>Eukaryota</taxon>
        <taxon>Metazoa</taxon>
        <taxon>Chordata</taxon>
        <taxon>Craniata</taxon>
        <taxon>Vertebrata</taxon>
        <taxon>Euteleostomi</taxon>
        <taxon>Mammalia</taxon>
        <taxon>Eutheria</taxon>
        <taxon>Laurasiatheria</taxon>
        <taxon>Carnivora</taxon>
        <taxon>Caniformia</taxon>
        <taxon>Canidae</taxon>
        <taxon>Canis</taxon>
    </lineage>
</organism>